<dbReference type="Proteomes" id="UP000694255">
    <property type="component" value="Unassembled WGS sequence"/>
</dbReference>
<dbReference type="PANTHER" id="PTHR31941:SF15">
    <property type="entry name" value="ACTIVATOR OF SKN7 PROTEIN 10-RELATED"/>
    <property type="match status" value="1"/>
</dbReference>
<dbReference type="EMBL" id="JAGSYN010000073">
    <property type="protein sequence ID" value="KAG7664553.1"/>
    <property type="molecule type" value="Genomic_DNA"/>
</dbReference>
<feature type="region of interest" description="Disordered" evidence="2">
    <location>
        <begin position="723"/>
        <end position="787"/>
    </location>
</feature>
<dbReference type="AlphaFoldDB" id="A0A8J5QQE4"/>
<dbReference type="OrthoDB" id="2264563at2759"/>
<gene>
    <name evidence="4" type="ORF">J8A68_001915</name>
</gene>
<evidence type="ECO:0000256" key="2">
    <source>
        <dbReference type="SAM" id="MobiDB-lite"/>
    </source>
</evidence>
<reference evidence="4 5" key="1">
    <citation type="journal article" date="2021" name="DNA Res.">
        <title>Genome analysis of Candida subhashii reveals its hybrid nature and dual mitochondrial genome conformations.</title>
        <authorList>
            <person name="Mixao V."/>
            <person name="Hegedusova E."/>
            <person name="Saus E."/>
            <person name="Pryszcz L.P."/>
            <person name="Cillingova A."/>
            <person name="Nosek J."/>
            <person name="Gabaldon T."/>
        </authorList>
    </citation>
    <scope>NUCLEOTIDE SEQUENCE [LARGE SCALE GENOMIC DNA]</scope>
    <source>
        <strain evidence="4 5">CBS 10753</strain>
    </source>
</reference>
<sequence length="787" mass="88931">MTSHYQFIKETVLPPNDPKSPFYHNLPSFETKPIDELVDFFKYWKSFIKSLIYYLKEIAIVKEYESNLHFQLISSVSFPGCKDLPNKIIQDILTTPSASNTTPTKELRKNLSNTSLNNEDSSDSSSSIAISPPVGAGADKRPQLSKSKSATSAIFLKNMAQTHKRASSSVSLKSGLSPPPAVAMATSASSINLVNTTEINTNDIQLPTNFFPPNSMYTNLPALLLSHHQDSFLKNHKLYRDLNNKLIPRLETLLKQLSSKIKEIKHSLTNESFANTDLSKEISNTGQILTKYCNSVELYNAKNPVMKGKLIEDEANVDDEEAINVMGLDDPLLIKLRVDYQIKNQLLIENYMFASYMNLQTISRDLFTYVIKELNWVVDKFGKLQLNSEYYQFLKDKISNSSTNDWEYFIMNDPNFINNIRPNDVNPKREIRNFKTITLPYANSIQNKCIRFGLIYKKSRLLKNYTRHYYVLSCNYLHEFKCDDDDVLSATTKKSQEKIGGFIGPDMTPINSYNLNEYFIISKQDASSSHKFTLVKTDNPLKKIKFKCLTQSEFDQWYADLTELLKFGNNHHARFAFLQKQHQQRLQPQKSPAPTVAGSRDSLTVNHNEESKLLGMFTPRIQTPIGEHHDMNPFEHSFGTSDLTSSPETGNVSSGHSSPEATSQENKDNSNNSLISQQHQHYLKLQQALLKQQHVSFRNDSIDRAISGSEQREEGRNEEVLDTPFVSPGRVGNDMRGKDNPMFNLGNDSGYMSSSTPPPDASPAAVATADSPAAQSQVPVVFVSSDH</sequence>
<dbReference type="PANTHER" id="PTHR31941">
    <property type="entry name" value="CYTOSKELETAL SIGNALING PROTEIN SLM1"/>
    <property type="match status" value="1"/>
</dbReference>
<dbReference type="RefSeq" id="XP_049264785.1">
    <property type="nucleotide sequence ID" value="XM_049405609.1"/>
</dbReference>
<dbReference type="Pfam" id="PF20399">
    <property type="entry name" value="PH_20"/>
    <property type="match status" value="1"/>
</dbReference>
<keyword evidence="5" id="KW-1185">Reference proteome</keyword>
<evidence type="ECO:0000313" key="5">
    <source>
        <dbReference type="Proteomes" id="UP000694255"/>
    </source>
</evidence>
<dbReference type="Pfam" id="PF20400">
    <property type="entry name" value="BAR_4"/>
    <property type="match status" value="1"/>
</dbReference>
<name>A0A8J5QQE4_9ASCO</name>
<dbReference type="SMART" id="SM00233">
    <property type="entry name" value="PH"/>
    <property type="match status" value="1"/>
</dbReference>
<feature type="region of interest" description="Disordered" evidence="2">
    <location>
        <begin position="623"/>
        <end position="672"/>
    </location>
</feature>
<feature type="domain" description="PH" evidence="3">
    <location>
        <begin position="448"/>
        <end position="566"/>
    </location>
</feature>
<accession>A0A8J5QQE4</accession>
<feature type="compositionally biased region" description="Low complexity" evidence="2">
    <location>
        <begin position="110"/>
        <end position="127"/>
    </location>
</feature>
<proteinExistence type="predicted"/>
<protein>
    <submittedName>
        <fullName evidence="4">ASK10</fullName>
    </submittedName>
</protein>
<feature type="region of interest" description="Disordered" evidence="2">
    <location>
        <begin position="99"/>
        <end position="146"/>
    </location>
</feature>
<feature type="compositionally biased region" description="Low complexity" evidence="2">
    <location>
        <begin position="762"/>
        <end position="774"/>
    </location>
</feature>
<dbReference type="PROSITE" id="PS50003">
    <property type="entry name" value="PH_DOMAIN"/>
    <property type="match status" value="1"/>
</dbReference>
<dbReference type="InterPro" id="IPR046869">
    <property type="entry name" value="SLM1/RGC1-like_PH"/>
</dbReference>
<evidence type="ECO:0000313" key="4">
    <source>
        <dbReference type="EMBL" id="KAG7664553.1"/>
    </source>
</evidence>
<dbReference type="GeneID" id="73468716"/>
<feature type="compositionally biased region" description="Low complexity" evidence="2">
    <location>
        <begin position="580"/>
        <end position="590"/>
    </location>
</feature>
<organism evidence="4 5">
    <name type="scientific">[Candida] subhashii</name>
    <dbReference type="NCBI Taxonomy" id="561895"/>
    <lineage>
        <taxon>Eukaryota</taxon>
        <taxon>Fungi</taxon>
        <taxon>Dikarya</taxon>
        <taxon>Ascomycota</taxon>
        <taxon>Saccharomycotina</taxon>
        <taxon>Pichiomycetes</taxon>
        <taxon>Debaryomycetaceae</taxon>
        <taxon>Spathaspora</taxon>
    </lineage>
</organism>
<evidence type="ECO:0000256" key="1">
    <source>
        <dbReference type="ARBA" id="ARBA00022553"/>
    </source>
</evidence>
<feature type="compositionally biased region" description="Polar residues" evidence="2">
    <location>
        <begin position="638"/>
        <end position="672"/>
    </location>
</feature>
<dbReference type="InterPro" id="IPR001849">
    <property type="entry name" value="PH_domain"/>
</dbReference>
<comment type="caution">
    <text evidence="4">The sequence shown here is derived from an EMBL/GenBank/DDBJ whole genome shotgun (WGS) entry which is preliminary data.</text>
</comment>
<feature type="region of interest" description="Disordered" evidence="2">
    <location>
        <begin position="580"/>
        <end position="602"/>
    </location>
</feature>
<keyword evidence="1" id="KW-0597">Phosphoprotein</keyword>
<dbReference type="InterPro" id="IPR046868">
    <property type="entry name" value="BAR_4"/>
</dbReference>
<evidence type="ECO:0000259" key="3">
    <source>
        <dbReference type="PROSITE" id="PS50003"/>
    </source>
</evidence>